<keyword evidence="6 15" id="KW-0547">Nucleotide-binding</keyword>
<evidence type="ECO:0000313" key="18">
    <source>
        <dbReference type="Proteomes" id="UP000193467"/>
    </source>
</evidence>
<dbReference type="FunFam" id="3.90.600.10:FF:000001">
    <property type="entry name" value="Trifunctional purine biosynthetic protein adenosine-3"/>
    <property type="match status" value="1"/>
</dbReference>
<evidence type="ECO:0000256" key="7">
    <source>
        <dbReference type="ARBA" id="ARBA00022755"/>
    </source>
</evidence>
<comment type="catalytic activity">
    <reaction evidence="13">
        <text>5-phospho-beta-D-ribosylamine + glycine + ATP = N(1)-(5-phospho-beta-D-ribosyl)glycinamide + ADP + phosphate + H(+)</text>
        <dbReference type="Rhea" id="RHEA:17453"/>
        <dbReference type="ChEBI" id="CHEBI:15378"/>
        <dbReference type="ChEBI" id="CHEBI:30616"/>
        <dbReference type="ChEBI" id="CHEBI:43474"/>
        <dbReference type="ChEBI" id="CHEBI:57305"/>
        <dbReference type="ChEBI" id="CHEBI:58681"/>
        <dbReference type="ChEBI" id="CHEBI:143788"/>
        <dbReference type="ChEBI" id="CHEBI:456216"/>
        <dbReference type="EC" id="6.3.4.13"/>
    </reaction>
</comment>
<dbReference type="AlphaFoldDB" id="A0A1Y2G252"/>
<proteinExistence type="inferred from homology"/>
<dbReference type="InterPro" id="IPR037123">
    <property type="entry name" value="PRibGlycinamide_synth_C_sf"/>
</dbReference>
<dbReference type="Pfam" id="PF01071">
    <property type="entry name" value="GARS_A"/>
    <property type="match status" value="1"/>
</dbReference>
<comment type="caution">
    <text evidence="17">The sequence shown here is derived from an EMBL/GenBank/DDBJ whole genome shotgun (WGS) entry which is preliminary data.</text>
</comment>
<dbReference type="FunFam" id="3.40.50.20:FF:000006">
    <property type="entry name" value="Phosphoribosylamine--glycine ligase, chloroplastic"/>
    <property type="match status" value="1"/>
</dbReference>
<dbReference type="STRING" id="106004.A0A1Y2G252"/>
<organism evidence="17 18">
    <name type="scientific">Leucosporidium creatinivorum</name>
    <dbReference type="NCBI Taxonomy" id="106004"/>
    <lineage>
        <taxon>Eukaryota</taxon>
        <taxon>Fungi</taxon>
        <taxon>Dikarya</taxon>
        <taxon>Basidiomycota</taxon>
        <taxon>Pucciniomycotina</taxon>
        <taxon>Microbotryomycetes</taxon>
        <taxon>Leucosporidiales</taxon>
        <taxon>Leucosporidium</taxon>
    </lineage>
</organism>
<dbReference type="SUPFAM" id="SSF52440">
    <property type="entry name" value="PreATP-grasp domain"/>
    <property type="match status" value="1"/>
</dbReference>
<dbReference type="InterPro" id="IPR036676">
    <property type="entry name" value="PurM-like_C_sf"/>
</dbReference>
<dbReference type="Gene3D" id="3.30.470.20">
    <property type="entry name" value="ATP-grasp fold, B domain"/>
    <property type="match status" value="1"/>
</dbReference>
<dbReference type="PANTHER" id="PTHR10520">
    <property type="entry name" value="TRIFUNCTIONAL PURINE BIOSYNTHETIC PROTEIN ADENOSINE-3-RELATED"/>
    <property type="match status" value="1"/>
</dbReference>
<keyword evidence="8 15" id="KW-0067">ATP-binding</keyword>
<comment type="pathway">
    <text evidence="2">Purine metabolism; IMP biosynthesis via de novo pathway; N(1)-(5-phospho-D-ribosyl)glycinamide from 5-phospho-alpha-D-ribose 1-diphosphate: step 2/2.</text>
</comment>
<keyword evidence="7" id="KW-0658">Purine biosynthesis</keyword>
<dbReference type="InterPro" id="IPR020562">
    <property type="entry name" value="PRibGlycinamide_synth_N"/>
</dbReference>
<dbReference type="NCBIfam" id="TIGR00878">
    <property type="entry name" value="purM"/>
    <property type="match status" value="1"/>
</dbReference>
<protein>
    <submittedName>
        <fullName evidence="17">Bifunctional purine ADE1</fullName>
    </submittedName>
</protein>
<comment type="pathway">
    <text evidence="1">Purine metabolism; IMP biosynthesis via de novo pathway; 5-amino-1-(5-phospho-D-ribosyl)imidazole from N(2)-formyl-N(1)-(5-phospho-D-ribosyl)glycinamide: step 2/2.</text>
</comment>
<comment type="catalytic activity">
    <reaction evidence="14">
        <text>2-formamido-N(1)-(5-O-phospho-beta-D-ribosyl)acetamidine + ATP = 5-amino-1-(5-phospho-beta-D-ribosyl)imidazole + ADP + phosphate + H(+)</text>
        <dbReference type="Rhea" id="RHEA:23032"/>
        <dbReference type="ChEBI" id="CHEBI:15378"/>
        <dbReference type="ChEBI" id="CHEBI:30616"/>
        <dbReference type="ChEBI" id="CHEBI:43474"/>
        <dbReference type="ChEBI" id="CHEBI:137981"/>
        <dbReference type="ChEBI" id="CHEBI:147287"/>
        <dbReference type="ChEBI" id="CHEBI:456216"/>
        <dbReference type="EC" id="6.3.3.1"/>
    </reaction>
</comment>
<comment type="similarity">
    <text evidence="3">In the N-terminal section; belongs to the GARS family.</text>
</comment>
<dbReference type="InterPro" id="IPR010918">
    <property type="entry name" value="PurM-like_C_dom"/>
</dbReference>
<dbReference type="InterPro" id="IPR000115">
    <property type="entry name" value="PRibGlycinamide_synth"/>
</dbReference>
<sequence>MVSSTSDASRIFEQEKLRILIVGAGGREHALAWKLEQSDRVEKIYVAPGNGGTSFGTKTVSLDIKQEDFAALVAFSLKENINLAVIGPEQPLVDGIELPFRKAGIPVFGPSPRAAAMEGSKTFSKDFMDRHSIPTAAYRNFTDHAEAVAYVKSVNHNVVIKASGLAAGKGVIIPETTEEAIAGLNDIMVSKEFGAAGEEVVVEEFLTGQEISILAFSDGYTALALPGAQDHKRIGDGDTGPNTGGMGTYSPAPCATKEVEEEIFKTIVQPTIDGMRKDGIPFVGMLFTGVMLTPTGPKVLEYNVRFGDPETQSLLALLSNDTDLADILIACVERRLDCVKFEMKKEHAVTVVVASQGYPGSYPKGLEITFDELPKNVVVFHAGTSLNAAGKVVTNGGRVLAVTATASTLKEAQALAYEGVKCVHFDGMTYRKDIAYRAFLETEKAAGFTYASAGVSIDAGNALVDRIKPAVKATKRTGTDSVIGGFGGLFDIKAAGFKDPIIVSGTDGVGTKLKVAQNYGKHDTIGIDLVAMSVNDLIVQGAEPLFFLDYYACGKLDVDTAADVVKGVAAGCIDSGCALVGGETAEMPSLYHGEDYDVAGFAVGAVERELLLPSPNIAAGDVILGIASSGVHSNGFSLVRKIVDSQGYDLNSPTPWNPSRTLGEELLVPTTIYVKQLLPVVRQGLIKGLSHITGGGFTENVPRVLPKGVGCWIDAASFEFLPIFRSLMKLGRVEANEMARTFNCGIGMVVVVAKEKVEEVTKILKESGEAKVYQIGEVQDGEGCVMRNLESWSS</sequence>
<comment type="similarity">
    <text evidence="12">In the C-terminal section; belongs to the AIR synthase family.</text>
</comment>
<dbReference type="UniPathway" id="UPA00074">
    <property type="reaction ID" value="UER00125"/>
</dbReference>
<dbReference type="GO" id="GO:0004637">
    <property type="term" value="F:phosphoribosylamine-glycine ligase activity"/>
    <property type="evidence" value="ECO:0007669"/>
    <property type="project" value="UniProtKB-EC"/>
</dbReference>
<evidence type="ECO:0000313" key="17">
    <source>
        <dbReference type="EMBL" id="ORY91455.1"/>
    </source>
</evidence>
<dbReference type="SUPFAM" id="SSF55326">
    <property type="entry name" value="PurM N-terminal domain-like"/>
    <property type="match status" value="1"/>
</dbReference>
<dbReference type="HAMAP" id="MF_00741">
    <property type="entry name" value="AIRS"/>
    <property type="match status" value="1"/>
</dbReference>
<dbReference type="EMBL" id="MCGR01000002">
    <property type="protein sequence ID" value="ORY91455.1"/>
    <property type="molecule type" value="Genomic_DNA"/>
</dbReference>
<dbReference type="GO" id="GO:0005524">
    <property type="term" value="F:ATP binding"/>
    <property type="evidence" value="ECO:0007669"/>
    <property type="project" value="UniProtKB-UniRule"/>
</dbReference>
<dbReference type="FunFam" id="3.30.470.20:FF:000018">
    <property type="entry name" value="Trifunctional purine biosynthetic protein adenosine-3"/>
    <property type="match status" value="1"/>
</dbReference>
<evidence type="ECO:0000256" key="11">
    <source>
        <dbReference type="ARBA" id="ARBA00029388"/>
    </source>
</evidence>
<dbReference type="Pfam" id="PF02844">
    <property type="entry name" value="GARS_N"/>
    <property type="match status" value="1"/>
</dbReference>
<dbReference type="GO" id="GO:0006189">
    <property type="term" value="P:'de novo' IMP biosynthetic process"/>
    <property type="evidence" value="ECO:0007669"/>
    <property type="project" value="UniProtKB-UniPathway"/>
</dbReference>
<evidence type="ECO:0000256" key="10">
    <source>
        <dbReference type="ARBA" id="ARBA00023268"/>
    </source>
</evidence>
<dbReference type="Pfam" id="PF02769">
    <property type="entry name" value="AIRS_C"/>
    <property type="match status" value="1"/>
</dbReference>
<evidence type="ECO:0000256" key="14">
    <source>
        <dbReference type="ARBA" id="ARBA00049057"/>
    </source>
</evidence>
<dbReference type="InParanoid" id="A0A1Y2G252"/>
<dbReference type="InterPro" id="IPR004733">
    <property type="entry name" value="PurM_cligase"/>
</dbReference>
<dbReference type="Gene3D" id="3.90.650.10">
    <property type="entry name" value="PurM-like C-terminal domain"/>
    <property type="match status" value="1"/>
</dbReference>
<evidence type="ECO:0000256" key="13">
    <source>
        <dbReference type="ARBA" id="ARBA00047843"/>
    </source>
</evidence>
<evidence type="ECO:0000256" key="15">
    <source>
        <dbReference type="PROSITE-ProRule" id="PRU00409"/>
    </source>
</evidence>
<evidence type="ECO:0000256" key="1">
    <source>
        <dbReference type="ARBA" id="ARBA00004686"/>
    </source>
</evidence>
<dbReference type="SUPFAM" id="SSF56059">
    <property type="entry name" value="Glutathione synthetase ATP-binding domain-like"/>
    <property type="match status" value="1"/>
</dbReference>
<evidence type="ECO:0000256" key="2">
    <source>
        <dbReference type="ARBA" id="ARBA00005174"/>
    </source>
</evidence>
<dbReference type="GO" id="GO:0046872">
    <property type="term" value="F:metal ion binding"/>
    <property type="evidence" value="ECO:0007669"/>
    <property type="project" value="UniProtKB-KW"/>
</dbReference>
<dbReference type="Pfam" id="PF00586">
    <property type="entry name" value="AIRS"/>
    <property type="match status" value="1"/>
</dbReference>
<dbReference type="SUPFAM" id="SSF51246">
    <property type="entry name" value="Rudiment single hybrid motif"/>
    <property type="match status" value="1"/>
</dbReference>
<evidence type="ECO:0000256" key="12">
    <source>
        <dbReference type="ARBA" id="ARBA00029444"/>
    </source>
</evidence>
<dbReference type="CDD" id="cd02196">
    <property type="entry name" value="PurM"/>
    <property type="match status" value="1"/>
</dbReference>
<evidence type="ECO:0000259" key="16">
    <source>
        <dbReference type="PROSITE" id="PS50975"/>
    </source>
</evidence>
<evidence type="ECO:0000256" key="3">
    <source>
        <dbReference type="ARBA" id="ARBA00007423"/>
    </source>
</evidence>
<dbReference type="Pfam" id="PF02843">
    <property type="entry name" value="GARS_C"/>
    <property type="match status" value="1"/>
</dbReference>
<dbReference type="PROSITE" id="PS00184">
    <property type="entry name" value="GARS"/>
    <property type="match status" value="1"/>
</dbReference>
<dbReference type="InterPro" id="IPR020561">
    <property type="entry name" value="PRibGlycinamid_synth_ATP-grasp"/>
</dbReference>
<dbReference type="Proteomes" id="UP000193467">
    <property type="component" value="Unassembled WGS sequence"/>
</dbReference>
<name>A0A1Y2G252_9BASI</name>
<dbReference type="SMART" id="SM01210">
    <property type="entry name" value="GARS_C"/>
    <property type="match status" value="1"/>
</dbReference>
<gene>
    <name evidence="17" type="ORF">BCR35DRAFT_298616</name>
</gene>
<evidence type="ECO:0000256" key="6">
    <source>
        <dbReference type="ARBA" id="ARBA00022741"/>
    </source>
</evidence>
<dbReference type="FunFam" id="3.30.1330.10:FF:000001">
    <property type="entry name" value="Phosphoribosylformylglycinamidine cyclo-ligase"/>
    <property type="match status" value="1"/>
</dbReference>
<dbReference type="Gene3D" id="3.90.600.10">
    <property type="entry name" value="Phosphoribosylglycinamide synthetase, C-terminal domain"/>
    <property type="match status" value="1"/>
</dbReference>
<dbReference type="HAMAP" id="MF_00138">
    <property type="entry name" value="GARS"/>
    <property type="match status" value="1"/>
</dbReference>
<dbReference type="FunFam" id="3.90.650.10:FF:000019">
    <property type="entry name" value="Trifunctional purine biosynthetic protein adenosine-3"/>
    <property type="match status" value="1"/>
</dbReference>
<keyword evidence="9" id="KW-0464">Manganese</keyword>
<evidence type="ECO:0000256" key="9">
    <source>
        <dbReference type="ARBA" id="ARBA00023211"/>
    </source>
</evidence>
<dbReference type="InterPro" id="IPR016185">
    <property type="entry name" value="PreATP-grasp_dom_sf"/>
</dbReference>
<keyword evidence="18" id="KW-1185">Reference proteome</keyword>
<comment type="function">
    <text evidence="11">Catalyzes the second and fifth step in the 'de novo' purine biosynthesis pathway; contains phosphoribosylamine--glycine ligase (GARS) and phosphoribosylformylglycinamidine cyclo-ligase (AIRS) activities.</text>
</comment>
<dbReference type="PANTHER" id="PTHR10520:SF12">
    <property type="entry name" value="TRIFUNCTIONAL PURINE BIOSYNTHETIC PROTEIN ADENOSINE-3"/>
    <property type="match status" value="1"/>
</dbReference>
<feature type="domain" description="ATP-grasp" evidence="16">
    <location>
        <begin position="125"/>
        <end position="333"/>
    </location>
</feature>
<dbReference type="GO" id="GO:0005829">
    <property type="term" value="C:cytosol"/>
    <property type="evidence" value="ECO:0007669"/>
    <property type="project" value="TreeGrafter"/>
</dbReference>
<dbReference type="OrthoDB" id="2018833at2759"/>
<dbReference type="GO" id="GO:0046084">
    <property type="term" value="P:adenine biosynthetic process"/>
    <property type="evidence" value="ECO:0007669"/>
    <property type="project" value="TreeGrafter"/>
</dbReference>
<dbReference type="InterPro" id="IPR011761">
    <property type="entry name" value="ATP-grasp"/>
</dbReference>
<dbReference type="Gene3D" id="3.30.1330.10">
    <property type="entry name" value="PurM-like, N-terminal domain"/>
    <property type="match status" value="1"/>
</dbReference>
<evidence type="ECO:0000256" key="8">
    <source>
        <dbReference type="ARBA" id="ARBA00022840"/>
    </source>
</evidence>
<dbReference type="Gene3D" id="3.30.1490.20">
    <property type="entry name" value="ATP-grasp fold, A domain"/>
    <property type="match status" value="1"/>
</dbReference>
<dbReference type="InterPro" id="IPR020559">
    <property type="entry name" value="PRibGlycinamide_synth_CS"/>
</dbReference>
<dbReference type="InterPro" id="IPR011054">
    <property type="entry name" value="Rudment_hybrid_motif"/>
</dbReference>
<dbReference type="SUPFAM" id="SSF56042">
    <property type="entry name" value="PurM C-terminal domain-like"/>
    <property type="match status" value="1"/>
</dbReference>
<dbReference type="Gene3D" id="3.40.50.20">
    <property type="match status" value="1"/>
</dbReference>
<dbReference type="GO" id="GO:0004641">
    <property type="term" value="F:phosphoribosylformylglycinamidine cyclo-ligase activity"/>
    <property type="evidence" value="ECO:0007669"/>
    <property type="project" value="UniProtKB-EC"/>
</dbReference>
<dbReference type="SMART" id="SM01209">
    <property type="entry name" value="GARS_A"/>
    <property type="match status" value="1"/>
</dbReference>
<keyword evidence="4" id="KW-0436">Ligase</keyword>
<dbReference type="PROSITE" id="PS50975">
    <property type="entry name" value="ATP_GRASP"/>
    <property type="match status" value="1"/>
</dbReference>
<dbReference type="FunFam" id="3.30.1490.20:FF:000006">
    <property type="entry name" value="phosphoribosylamine--glycine ligase, chloroplastic-like"/>
    <property type="match status" value="1"/>
</dbReference>
<reference evidence="17 18" key="1">
    <citation type="submission" date="2016-07" db="EMBL/GenBank/DDBJ databases">
        <title>Pervasive Adenine N6-methylation of Active Genes in Fungi.</title>
        <authorList>
            <consortium name="DOE Joint Genome Institute"/>
            <person name="Mondo S.J."/>
            <person name="Dannebaum R.O."/>
            <person name="Kuo R.C."/>
            <person name="Labutti K."/>
            <person name="Haridas S."/>
            <person name="Kuo A."/>
            <person name="Salamov A."/>
            <person name="Ahrendt S.R."/>
            <person name="Lipzen A."/>
            <person name="Sullivan W."/>
            <person name="Andreopoulos W.B."/>
            <person name="Clum A."/>
            <person name="Lindquist E."/>
            <person name="Daum C."/>
            <person name="Ramamoorthy G.K."/>
            <person name="Gryganskyi A."/>
            <person name="Culley D."/>
            <person name="Magnuson J.K."/>
            <person name="James T.Y."/>
            <person name="O'Malley M.A."/>
            <person name="Stajich J.E."/>
            <person name="Spatafora J.W."/>
            <person name="Visel A."/>
            <person name="Grigoriev I.V."/>
        </authorList>
    </citation>
    <scope>NUCLEOTIDE SEQUENCE [LARGE SCALE GENOMIC DNA]</scope>
    <source>
        <strain evidence="17 18">62-1032</strain>
    </source>
</reference>
<dbReference type="FunCoup" id="A0A1Y2G252">
    <property type="interactions" value="626"/>
</dbReference>
<keyword evidence="10" id="KW-0511">Multifunctional enzyme</keyword>
<dbReference type="NCBIfam" id="TIGR00877">
    <property type="entry name" value="purD"/>
    <property type="match status" value="1"/>
</dbReference>
<keyword evidence="5" id="KW-0479">Metal-binding</keyword>
<dbReference type="InterPro" id="IPR016188">
    <property type="entry name" value="PurM-like_N"/>
</dbReference>
<evidence type="ECO:0000256" key="5">
    <source>
        <dbReference type="ARBA" id="ARBA00022723"/>
    </source>
</evidence>
<dbReference type="InterPro" id="IPR020560">
    <property type="entry name" value="PRibGlycinamide_synth_C-dom"/>
</dbReference>
<dbReference type="InterPro" id="IPR013815">
    <property type="entry name" value="ATP_grasp_subdomain_1"/>
</dbReference>
<evidence type="ECO:0000256" key="4">
    <source>
        <dbReference type="ARBA" id="ARBA00022598"/>
    </source>
</evidence>
<accession>A0A1Y2G252</accession>
<dbReference type="InterPro" id="IPR036921">
    <property type="entry name" value="PurM-like_N_sf"/>
</dbReference>